<dbReference type="GO" id="GO:0005886">
    <property type="term" value="C:plasma membrane"/>
    <property type="evidence" value="ECO:0007669"/>
    <property type="project" value="TreeGrafter"/>
</dbReference>
<keyword evidence="2" id="KW-0813">Transport</keyword>
<evidence type="ECO:0000313" key="7">
    <source>
        <dbReference type="EMBL" id="KMU74510.1"/>
    </source>
</evidence>
<evidence type="ECO:0000256" key="5">
    <source>
        <dbReference type="ARBA" id="ARBA00023136"/>
    </source>
</evidence>
<feature type="transmembrane region" description="Helical" evidence="6">
    <location>
        <begin position="247"/>
        <end position="269"/>
    </location>
</feature>
<accession>A0A0J8QQZ0</accession>
<protein>
    <recommendedName>
        <fullName evidence="9">Major facilitator superfamily (MFS) profile domain-containing protein</fullName>
    </recommendedName>
</protein>
<dbReference type="PANTHER" id="PTHR23502">
    <property type="entry name" value="MAJOR FACILITATOR SUPERFAMILY"/>
    <property type="match status" value="1"/>
</dbReference>
<evidence type="ECO:0008006" key="9">
    <source>
        <dbReference type="Google" id="ProtNLM"/>
    </source>
</evidence>
<proteinExistence type="predicted"/>
<organism evidence="7 8">
    <name type="scientific">Coccidioides immitis RMSCC 3703</name>
    <dbReference type="NCBI Taxonomy" id="454286"/>
    <lineage>
        <taxon>Eukaryota</taxon>
        <taxon>Fungi</taxon>
        <taxon>Dikarya</taxon>
        <taxon>Ascomycota</taxon>
        <taxon>Pezizomycotina</taxon>
        <taxon>Eurotiomycetes</taxon>
        <taxon>Eurotiomycetidae</taxon>
        <taxon>Onygenales</taxon>
        <taxon>Onygenaceae</taxon>
        <taxon>Coccidioides</taxon>
    </lineage>
</organism>
<evidence type="ECO:0000256" key="4">
    <source>
        <dbReference type="ARBA" id="ARBA00022989"/>
    </source>
</evidence>
<reference evidence="8" key="1">
    <citation type="journal article" date="2010" name="Genome Res.">
        <title>Population genomic sequencing of Coccidioides fungi reveals recent hybridization and transposon control.</title>
        <authorList>
            <person name="Neafsey D.E."/>
            <person name="Barker B.M."/>
            <person name="Sharpton T.J."/>
            <person name="Stajich J.E."/>
            <person name="Park D.J."/>
            <person name="Whiston E."/>
            <person name="Hung C.-Y."/>
            <person name="McMahan C."/>
            <person name="White J."/>
            <person name="Sykes S."/>
            <person name="Heiman D."/>
            <person name="Young S."/>
            <person name="Zeng Q."/>
            <person name="Abouelleil A."/>
            <person name="Aftuck L."/>
            <person name="Bessette D."/>
            <person name="Brown A."/>
            <person name="FitzGerald M."/>
            <person name="Lui A."/>
            <person name="Macdonald J.P."/>
            <person name="Priest M."/>
            <person name="Orbach M.J."/>
            <person name="Galgiani J.N."/>
            <person name="Kirkland T.N."/>
            <person name="Cole G.T."/>
            <person name="Birren B.W."/>
            <person name="Henn M.R."/>
            <person name="Taylor J.W."/>
            <person name="Rounsley S.D."/>
        </authorList>
    </citation>
    <scope>NUCLEOTIDE SEQUENCE [LARGE SCALE GENOMIC DNA]</scope>
    <source>
        <strain evidence="8">RMSCC 3703</strain>
    </source>
</reference>
<dbReference type="STRING" id="454286.A0A0J8QQZ0"/>
<evidence type="ECO:0000256" key="1">
    <source>
        <dbReference type="ARBA" id="ARBA00004141"/>
    </source>
</evidence>
<feature type="transmembrane region" description="Helical" evidence="6">
    <location>
        <begin position="371"/>
        <end position="402"/>
    </location>
</feature>
<keyword evidence="3 6" id="KW-0812">Transmembrane</keyword>
<dbReference type="InterPro" id="IPR036259">
    <property type="entry name" value="MFS_trans_sf"/>
</dbReference>
<dbReference type="InterPro" id="IPR011701">
    <property type="entry name" value="MFS"/>
</dbReference>
<feature type="transmembrane region" description="Helical" evidence="6">
    <location>
        <begin position="171"/>
        <end position="191"/>
    </location>
</feature>
<dbReference type="SUPFAM" id="SSF103473">
    <property type="entry name" value="MFS general substrate transporter"/>
    <property type="match status" value="1"/>
</dbReference>
<evidence type="ECO:0000256" key="6">
    <source>
        <dbReference type="SAM" id="Phobius"/>
    </source>
</evidence>
<dbReference type="AlphaFoldDB" id="A0A0J8QQZ0"/>
<feature type="transmembrane region" description="Helical" evidence="6">
    <location>
        <begin position="85"/>
        <end position="104"/>
    </location>
</feature>
<dbReference type="GO" id="GO:0022857">
    <property type="term" value="F:transmembrane transporter activity"/>
    <property type="evidence" value="ECO:0007669"/>
    <property type="project" value="InterPro"/>
</dbReference>
<dbReference type="Proteomes" id="UP000054559">
    <property type="component" value="Unassembled WGS sequence"/>
</dbReference>
<keyword evidence="4 6" id="KW-1133">Transmembrane helix</keyword>
<evidence type="ECO:0000313" key="8">
    <source>
        <dbReference type="Proteomes" id="UP000054559"/>
    </source>
</evidence>
<dbReference type="PANTHER" id="PTHR23502:SF51">
    <property type="entry name" value="QUINIDINE RESISTANCE PROTEIN 1-RELATED"/>
    <property type="match status" value="1"/>
</dbReference>
<keyword evidence="5 6" id="KW-0472">Membrane</keyword>
<dbReference type="OrthoDB" id="440553at2759"/>
<comment type="subcellular location">
    <subcellularLocation>
        <location evidence="1">Membrane</location>
        <topology evidence="1">Multi-pass membrane protein</topology>
    </subcellularLocation>
</comment>
<dbReference type="Pfam" id="PF07690">
    <property type="entry name" value="MFS_1"/>
    <property type="match status" value="1"/>
</dbReference>
<evidence type="ECO:0000256" key="2">
    <source>
        <dbReference type="ARBA" id="ARBA00022448"/>
    </source>
</evidence>
<feature type="transmembrane region" description="Helical" evidence="6">
    <location>
        <begin position="49"/>
        <end position="73"/>
    </location>
</feature>
<feature type="transmembrane region" description="Helical" evidence="6">
    <location>
        <begin position="340"/>
        <end position="359"/>
    </location>
</feature>
<feature type="transmembrane region" description="Helical" evidence="6">
    <location>
        <begin position="441"/>
        <end position="462"/>
    </location>
</feature>
<sequence>MTDAISETCPEKATESHDTARSIKISDTTGFQSTNNPLFSVFTETEKKWISYAASYAAMFSGLSTFIYYPAIVPLGRDLSVSLELINLTITSYLVVAGVAPAFMGDMADQTGRRPSSFPALLVLRMVQSAGSSGTFAAAYGVIADIATPSERGSLGPVLGGILAEKLGWRWIFWLLVIMSGAHLIILALFFPETSRKIVHNGSVQARGIHRTLFSLLARRGSRSDKSEGIKPSEGLMKRKIRIPNPLTSIPILFHKNSLAIILVGSIYYTVSRTLGASLSAQCIEIYDLNYLEAGLVYLPTGLAGMISSYSTAKLGRDTNLRVGEDNDDFPVEKTRLRSVWYLIIMSSGATLGYGWALYKRAKSKQISQQVIVLQHIAVPLVMQFISGLSITSIFTICGTLLTDLNSNKSSTAQAAYNLVRCVGAAGGVAALQPIINGAGLGWGFTLYAFFCLTSVPVLWILQTKVTWEKKLPPLRRLTT</sequence>
<evidence type="ECO:0000256" key="3">
    <source>
        <dbReference type="ARBA" id="ARBA00022692"/>
    </source>
</evidence>
<gene>
    <name evidence="7" type="ORF">CISG_04217</name>
</gene>
<dbReference type="EMBL" id="DS268136">
    <property type="protein sequence ID" value="KMU74510.1"/>
    <property type="molecule type" value="Genomic_DNA"/>
</dbReference>
<dbReference type="Gene3D" id="1.20.1250.20">
    <property type="entry name" value="MFS general substrate transporter like domains"/>
    <property type="match status" value="1"/>
</dbReference>
<name>A0A0J8QQZ0_COCIT</name>